<dbReference type="Proteomes" id="UP000700334">
    <property type="component" value="Unassembled WGS sequence"/>
</dbReference>
<comment type="caution">
    <text evidence="2">The sequence shown here is derived from an EMBL/GenBank/DDBJ whole genome shotgun (WGS) entry which is preliminary data.</text>
</comment>
<feature type="region of interest" description="Disordered" evidence="1">
    <location>
        <begin position="247"/>
        <end position="291"/>
    </location>
</feature>
<dbReference type="Pfam" id="PF26203">
    <property type="entry name" value="Cys1"/>
    <property type="match status" value="1"/>
</dbReference>
<feature type="compositionally biased region" description="Gly residues" evidence="1">
    <location>
        <begin position="182"/>
        <end position="193"/>
    </location>
</feature>
<dbReference type="InterPro" id="IPR058884">
    <property type="entry name" value="Cys1"/>
</dbReference>
<dbReference type="AlphaFoldDB" id="A0A8J6DJZ5"/>
<feature type="region of interest" description="Disordered" evidence="1">
    <location>
        <begin position="319"/>
        <end position="346"/>
    </location>
</feature>
<feature type="compositionally biased region" description="Low complexity" evidence="1">
    <location>
        <begin position="194"/>
        <end position="217"/>
    </location>
</feature>
<feature type="compositionally biased region" description="Pro residues" evidence="1">
    <location>
        <begin position="326"/>
        <end position="346"/>
    </location>
</feature>
<gene>
    <name evidence="2" type="ORF">J0S82_008875</name>
</gene>
<evidence type="ECO:0000313" key="2">
    <source>
        <dbReference type="EMBL" id="KAG8512317.1"/>
    </source>
</evidence>
<reference evidence="2" key="1">
    <citation type="journal article" date="2021" name="Evol. Appl.">
        <title>The genome of the Pyrenean desman and the effects of bottlenecks and inbreeding on the genomic landscape of an endangered species.</title>
        <authorList>
            <person name="Escoda L."/>
            <person name="Castresana J."/>
        </authorList>
    </citation>
    <scope>NUCLEOTIDE SEQUENCE</scope>
    <source>
        <strain evidence="2">IBE-C5619</strain>
    </source>
</reference>
<protein>
    <submittedName>
        <fullName evidence="2">Cystin-1</fullName>
    </submittedName>
</protein>
<dbReference type="EMBL" id="JAGFMF010011799">
    <property type="protein sequence ID" value="KAG8512317.1"/>
    <property type="molecule type" value="Genomic_DNA"/>
</dbReference>
<name>A0A8J6DJZ5_GALPY</name>
<keyword evidence="3" id="KW-1185">Reference proteome</keyword>
<accession>A0A8J6DJZ5</accession>
<sequence length="346" mass="34848">MPGQGGFQVTPSPAPASSCQAEAVSLGALWALGLIRHFGSGHSSYHFGGHPGWLAAPCSHLSTSSEETNASSSFENCNSDSHSGASCPGPVHLRALAPLPHPQAWGRDPPDPGPVSHPHPQAALPLSGLSTRPRPRPLRVGLGSGPRPRSGLLGSGRAMGSGSSRSGRALKRLRRSDSRPAGPGGAAREGGTGLPVSASAAAAAATPDEAREAASGPAPGPAAPPDSGDDTLRLLDQLLAESAAWIPGEPVPRGPARACPAASRVSPKQSVEAHAAGGSASEAPGSSQQRLERQLAISYDHAEEELMASIEREYCPAASSTALGGLPPPTGLGVHVPPPAPHSMQS</sequence>
<evidence type="ECO:0000256" key="1">
    <source>
        <dbReference type="SAM" id="MobiDB-lite"/>
    </source>
</evidence>
<proteinExistence type="predicted"/>
<feature type="compositionally biased region" description="Low complexity" evidence="1">
    <location>
        <begin position="270"/>
        <end position="287"/>
    </location>
</feature>
<organism evidence="2 3">
    <name type="scientific">Galemys pyrenaicus</name>
    <name type="common">Iberian desman</name>
    <name type="synonym">Pyrenean desman</name>
    <dbReference type="NCBI Taxonomy" id="202257"/>
    <lineage>
        <taxon>Eukaryota</taxon>
        <taxon>Metazoa</taxon>
        <taxon>Chordata</taxon>
        <taxon>Craniata</taxon>
        <taxon>Vertebrata</taxon>
        <taxon>Euteleostomi</taxon>
        <taxon>Mammalia</taxon>
        <taxon>Eutheria</taxon>
        <taxon>Laurasiatheria</taxon>
        <taxon>Eulipotyphla</taxon>
        <taxon>Talpidae</taxon>
        <taxon>Galemys</taxon>
    </lineage>
</organism>
<feature type="compositionally biased region" description="Low complexity" evidence="1">
    <location>
        <begin position="138"/>
        <end position="152"/>
    </location>
</feature>
<dbReference type="OrthoDB" id="9450735at2759"/>
<feature type="region of interest" description="Disordered" evidence="1">
    <location>
        <begin position="64"/>
        <end position="231"/>
    </location>
</feature>
<feature type="compositionally biased region" description="Low complexity" evidence="1">
    <location>
        <begin position="64"/>
        <end position="76"/>
    </location>
</feature>
<evidence type="ECO:0000313" key="3">
    <source>
        <dbReference type="Proteomes" id="UP000700334"/>
    </source>
</evidence>